<organism evidence="1 2">
    <name type="scientific">Solanum stoloniferum</name>
    <dbReference type="NCBI Taxonomy" id="62892"/>
    <lineage>
        <taxon>Eukaryota</taxon>
        <taxon>Viridiplantae</taxon>
        <taxon>Streptophyta</taxon>
        <taxon>Embryophyta</taxon>
        <taxon>Tracheophyta</taxon>
        <taxon>Spermatophyta</taxon>
        <taxon>Magnoliopsida</taxon>
        <taxon>eudicotyledons</taxon>
        <taxon>Gunneridae</taxon>
        <taxon>Pentapetalae</taxon>
        <taxon>asterids</taxon>
        <taxon>lamiids</taxon>
        <taxon>Solanales</taxon>
        <taxon>Solanaceae</taxon>
        <taxon>Solanoideae</taxon>
        <taxon>Solaneae</taxon>
        <taxon>Solanum</taxon>
    </lineage>
</organism>
<dbReference type="SUPFAM" id="SSF54001">
    <property type="entry name" value="Cysteine proteinases"/>
    <property type="match status" value="1"/>
</dbReference>
<proteinExistence type="predicted"/>
<accession>A0ABD2R5H5</accession>
<dbReference type="AlphaFoldDB" id="A0ABD2R5H5"/>
<protein>
    <recommendedName>
        <fullName evidence="3">Ubiquitin-like protease family profile domain-containing protein</fullName>
    </recommendedName>
</protein>
<dbReference type="Gene3D" id="3.40.395.10">
    <property type="entry name" value="Adenoviral Proteinase, Chain A"/>
    <property type="match status" value="1"/>
</dbReference>
<comment type="caution">
    <text evidence="1">The sequence shown here is derived from an EMBL/GenBank/DDBJ whole genome shotgun (WGS) entry which is preliminary data.</text>
</comment>
<sequence>MWFSITCVKKASTALTADTDIQFVDCLFKTNIADIYAAYANVESKICVANIENEIHEYINDYRMMAAIPWNTVDIPINVKQMNHWVLAVLLLVERHIHIHVYDSYTTAGHDLLLGWKFKSLLSFCRYICPCIMTITWTIRKI</sequence>
<evidence type="ECO:0000313" key="2">
    <source>
        <dbReference type="Proteomes" id="UP001627284"/>
    </source>
</evidence>
<evidence type="ECO:0008006" key="3">
    <source>
        <dbReference type="Google" id="ProtNLM"/>
    </source>
</evidence>
<keyword evidence="2" id="KW-1185">Reference proteome</keyword>
<dbReference type="InterPro" id="IPR038765">
    <property type="entry name" value="Papain-like_cys_pep_sf"/>
</dbReference>
<dbReference type="EMBL" id="JBJKTR010000022">
    <property type="protein sequence ID" value="KAL3326151.1"/>
    <property type="molecule type" value="Genomic_DNA"/>
</dbReference>
<name>A0ABD2R5H5_9SOLN</name>
<evidence type="ECO:0000313" key="1">
    <source>
        <dbReference type="EMBL" id="KAL3326151.1"/>
    </source>
</evidence>
<dbReference type="EMBL" id="JBJKTR010000022">
    <property type="protein sequence ID" value="KAL3326150.1"/>
    <property type="molecule type" value="Genomic_DNA"/>
</dbReference>
<reference evidence="1 2" key="1">
    <citation type="submission" date="2024-05" db="EMBL/GenBank/DDBJ databases">
        <title>De novo assembly of an allotetraploid wild potato.</title>
        <authorList>
            <person name="Hosaka A.J."/>
        </authorList>
    </citation>
    <scope>NUCLEOTIDE SEQUENCE [LARGE SCALE GENOMIC DNA]</scope>
    <source>
        <tissue evidence="1">Young leaves</tissue>
    </source>
</reference>
<gene>
    <name evidence="1" type="ORF">AABB24_037046</name>
</gene>
<dbReference type="Proteomes" id="UP001627284">
    <property type="component" value="Unassembled WGS sequence"/>
</dbReference>